<evidence type="ECO:0000313" key="2">
    <source>
        <dbReference type="Proteomes" id="UP000326678"/>
    </source>
</evidence>
<reference evidence="1 2" key="1">
    <citation type="submission" date="2019-10" db="EMBL/GenBank/DDBJ databases">
        <title>Genomic and transcriptomic insights into the perfect genentic adaptation of a filamentous nitrogen-fixing cyanobacterium to rice fields.</title>
        <authorList>
            <person name="Chen Z."/>
        </authorList>
    </citation>
    <scope>NUCLEOTIDE SEQUENCE [LARGE SCALE GENOMIC DNA]</scope>
    <source>
        <strain evidence="1">CCNUC1</strain>
    </source>
</reference>
<organism evidence="1 2">
    <name type="scientific">Nostoc sphaeroides CCNUC1</name>
    <dbReference type="NCBI Taxonomy" id="2653204"/>
    <lineage>
        <taxon>Bacteria</taxon>
        <taxon>Bacillati</taxon>
        <taxon>Cyanobacteriota</taxon>
        <taxon>Cyanophyceae</taxon>
        <taxon>Nostocales</taxon>
        <taxon>Nostocaceae</taxon>
        <taxon>Nostoc</taxon>
    </lineage>
</organism>
<keyword evidence="2" id="KW-1185">Reference proteome</keyword>
<dbReference type="AlphaFoldDB" id="A0A5P8VSB1"/>
<dbReference type="KEGG" id="nsh:GXM_00806"/>
<dbReference type="EMBL" id="CP045226">
    <property type="protein sequence ID" value="QFS43333.1"/>
    <property type="molecule type" value="Genomic_DNA"/>
</dbReference>
<gene>
    <name evidence="1" type="ORF">GXM_00806</name>
</gene>
<evidence type="ECO:0000313" key="1">
    <source>
        <dbReference type="EMBL" id="QFS43333.1"/>
    </source>
</evidence>
<protein>
    <submittedName>
        <fullName evidence="1">Uncharacterized protein</fullName>
    </submittedName>
</protein>
<proteinExistence type="predicted"/>
<name>A0A5P8VSB1_9NOSO</name>
<sequence length="38" mass="4275">MQDNKPKAAQVTQFLILANKIVLAFKFPYSGTILNFGF</sequence>
<dbReference type="Proteomes" id="UP000326678">
    <property type="component" value="Chromosome Gxm1"/>
</dbReference>
<accession>A0A5P8VSB1</accession>